<dbReference type="AlphaFoldDB" id="A0A4Y2K7G5"/>
<dbReference type="Gene3D" id="3.30.160.60">
    <property type="entry name" value="Classic Zinc Finger"/>
    <property type="match status" value="3"/>
</dbReference>
<dbReference type="SUPFAM" id="SSF57667">
    <property type="entry name" value="beta-beta-alpha zinc fingers"/>
    <property type="match status" value="2"/>
</dbReference>
<dbReference type="FunFam" id="3.30.160.60:FF:000322">
    <property type="entry name" value="GDNF-inducible zinc finger protein 1"/>
    <property type="match status" value="1"/>
</dbReference>
<protein>
    <submittedName>
        <fullName evidence="13">Zinc finger protein 768</fullName>
    </submittedName>
</protein>
<evidence type="ECO:0000256" key="8">
    <source>
        <dbReference type="ARBA" id="ARBA00023163"/>
    </source>
</evidence>
<dbReference type="Proteomes" id="UP000499080">
    <property type="component" value="Unassembled WGS sequence"/>
</dbReference>
<gene>
    <name evidence="13" type="primary">ZNF768</name>
    <name evidence="13" type="ORF">AVEN_11968_1</name>
</gene>
<comment type="caution">
    <text evidence="13">The sequence shown here is derived from an EMBL/GenBank/DDBJ whole genome shotgun (WGS) entry which is preliminary data.</text>
</comment>
<sequence length="545" mass="61215">MDHLQSQSYPKTFSNSENKNLSSNEEDGDVFSLSELNEREKFLARLDEIADNLDLCSNDGVGNICLESQQYRFGESEQGTSQITENNATASNINTSNENAASNSAPDSRFILLQQENHLDIWPSSCLFGVPPYISYDKEEIGNYSTTSECVTSAYAFIESNPNSQIDFSNEEYGEVFSLSEINELVSCLAKPDEMADNLDLRTNDDVGNICLEFQQYRFGESEQGTSQLTENNESFSNMNASYENTASYLAPDSRFTLLQQGNSLGIWPSSCLVGVPPYVSDDKEEEIGTYSTTSESVVSECDILKSYIRGYIETFQSSLHEQNEVRSSTPITAKSSEEYRAARNVNNRDVFYDTDVCMPESYEGSEKGTFLYHTNNLLAADYTGNCGFSRGQRDDVEVGILQNDEELQNNILAGEVSKASDSRNSEFCNSGELLVPVNEKCTVVGPSSANAEVQWHLDDGRFVCQICLKGFGRKNHLVRHYRTHTGEKPFVCDKCEKRYSQSNDLAKHRRSHTGEKLYKRSICGKAFTRSSSRNYHYKNVHNQK</sequence>
<keyword evidence="4 10" id="KW-0863">Zinc-finger</keyword>
<evidence type="ECO:0000256" key="7">
    <source>
        <dbReference type="ARBA" id="ARBA00023125"/>
    </source>
</evidence>
<evidence type="ECO:0000256" key="3">
    <source>
        <dbReference type="ARBA" id="ARBA00022737"/>
    </source>
</evidence>
<accession>A0A4Y2K7G5</accession>
<evidence type="ECO:0000256" key="10">
    <source>
        <dbReference type="PROSITE-ProRule" id="PRU00042"/>
    </source>
</evidence>
<evidence type="ECO:0000256" key="1">
    <source>
        <dbReference type="ARBA" id="ARBA00004123"/>
    </source>
</evidence>
<keyword evidence="6" id="KW-0805">Transcription regulation</keyword>
<feature type="compositionally biased region" description="Low complexity" evidence="11">
    <location>
        <begin position="14"/>
        <end position="23"/>
    </location>
</feature>
<dbReference type="SMART" id="SM00355">
    <property type="entry name" value="ZnF_C2H2"/>
    <property type="match status" value="3"/>
</dbReference>
<feature type="region of interest" description="Disordered" evidence="11">
    <location>
        <begin position="1"/>
        <end position="31"/>
    </location>
</feature>
<feature type="domain" description="C2H2-type" evidence="12">
    <location>
        <begin position="491"/>
        <end position="518"/>
    </location>
</feature>
<dbReference type="PANTHER" id="PTHR23235">
    <property type="entry name" value="KRUEPPEL-LIKE TRANSCRIPTION FACTOR"/>
    <property type="match status" value="1"/>
</dbReference>
<comment type="subcellular location">
    <subcellularLocation>
        <location evidence="1">Nucleus</location>
    </subcellularLocation>
</comment>
<feature type="compositionally biased region" description="Polar residues" evidence="11">
    <location>
        <begin position="1"/>
        <end position="13"/>
    </location>
</feature>
<keyword evidence="8" id="KW-0804">Transcription</keyword>
<proteinExistence type="predicted"/>
<organism evidence="13 14">
    <name type="scientific">Araneus ventricosus</name>
    <name type="common">Orbweaver spider</name>
    <name type="synonym">Epeira ventricosa</name>
    <dbReference type="NCBI Taxonomy" id="182803"/>
    <lineage>
        <taxon>Eukaryota</taxon>
        <taxon>Metazoa</taxon>
        <taxon>Ecdysozoa</taxon>
        <taxon>Arthropoda</taxon>
        <taxon>Chelicerata</taxon>
        <taxon>Arachnida</taxon>
        <taxon>Araneae</taxon>
        <taxon>Araneomorphae</taxon>
        <taxon>Entelegynae</taxon>
        <taxon>Araneoidea</taxon>
        <taxon>Araneidae</taxon>
        <taxon>Araneus</taxon>
    </lineage>
</organism>
<keyword evidence="9" id="KW-0539">Nucleus</keyword>
<keyword evidence="14" id="KW-1185">Reference proteome</keyword>
<reference evidence="13 14" key="1">
    <citation type="journal article" date="2019" name="Sci. Rep.">
        <title>Orb-weaving spider Araneus ventricosus genome elucidates the spidroin gene catalogue.</title>
        <authorList>
            <person name="Kono N."/>
            <person name="Nakamura H."/>
            <person name="Ohtoshi R."/>
            <person name="Moran D.A.P."/>
            <person name="Shinohara A."/>
            <person name="Yoshida Y."/>
            <person name="Fujiwara M."/>
            <person name="Mori M."/>
            <person name="Tomita M."/>
            <person name="Arakawa K."/>
        </authorList>
    </citation>
    <scope>NUCLEOTIDE SEQUENCE [LARGE SCALE GENOMIC DNA]</scope>
</reference>
<dbReference type="OrthoDB" id="3437960at2759"/>
<evidence type="ECO:0000259" key="12">
    <source>
        <dbReference type="PROSITE" id="PS50157"/>
    </source>
</evidence>
<dbReference type="EMBL" id="BGPR01004318">
    <property type="protein sequence ID" value="GBM98380.1"/>
    <property type="molecule type" value="Genomic_DNA"/>
</dbReference>
<dbReference type="GO" id="GO:0005634">
    <property type="term" value="C:nucleus"/>
    <property type="evidence" value="ECO:0007669"/>
    <property type="project" value="UniProtKB-SubCell"/>
</dbReference>
<evidence type="ECO:0000256" key="9">
    <source>
        <dbReference type="ARBA" id="ARBA00023242"/>
    </source>
</evidence>
<dbReference type="GO" id="GO:0003677">
    <property type="term" value="F:DNA binding"/>
    <property type="evidence" value="ECO:0007669"/>
    <property type="project" value="UniProtKB-KW"/>
</dbReference>
<dbReference type="InterPro" id="IPR036236">
    <property type="entry name" value="Znf_C2H2_sf"/>
</dbReference>
<feature type="domain" description="C2H2-type" evidence="12">
    <location>
        <begin position="519"/>
        <end position="545"/>
    </location>
</feature>
<feature type="domain" description="C2H2-type" evidence="12">
    <location>
        <begin position="463"/>
        <end position="490"/>
    </location>
</feature>
<dbReference type="Pfam" id="PF00096">
    <property type="entry name" value="zf-C2H2"/>
    <property type="match status" value="2"/>
</dbReference>
<evidence type="ECO:0000256" key="4">
    <source>
        <dbReference type="ARBA" id="ARBA00022771"/>
    </source>
</evidence>
<evidence type="ECO:0000313" key="14">
    <source>
        <dbReference type="Proteomes" id="UP000499080"/>
    </source>
</evidence>
<dbReference type="GO" id="GO:0008270">
    <property type="term" value="F:zinc ion binding"/>
    <property type="evidence" value="ECO:0007669"/>
    <property type="project" value="UniProtKB-KW"/>
</dbReference>
<dbReference type="PROSITE" id="PS00028">
    <property type="entry name" value="ZINC_FINGER_C2H2_1"/>
    <property type="match status" value="2"/>
</dbReference>
<dbReference type="InterPro" id="IPR013087">
    <property type="entry name" value="Znf_C2H2_type"/>
</dbReference>
<dbReference type="PROSITE" id="PS50157">
    <property type="entry name" value="ZINC_FINGER_C2H2_2"/>
    <property type="match status" value="3"/>
</dbReference>
<keyword evidence="3" id="KW-0677">Repeat</keyword>
<evidence type="ECO:0000256" key="5">
    <source>
        <dbReference type="ARBA" id="ARBA00022833"/>
    </source>
</evidence>
<evidence type="ECO:0000256" key="6">
    <source>
        <dbReference type="ARBA" id="ARBA00023015"/>
    </source>
</evidence>
<keyword evidence="5" id="KW-0862">Zinc</keyword>
<keyword evidence="7" id="KW-0238">DNA-binding</keyword>
<evidence type="ECO:0000313" key="13">
    <source>
        <dbReference type="EMBL" id="GBM98380.1"/>
    </source>
</evidence>
<name>A0A4Y2K7G5_ARAVE</name>
<evidence type="ECO:0000256" key="2">
    <source>
        <dbReference type="ARBA" id="ARBA00022723"/>
    </source>
</evidence>
<evidence type="ECO:0000256" key="11">
    <source>
        <dbReference type="SAM" id="MobiDB-lite"/>
    </source>
</evidence>
<dbReference type="FunFam" id="3.30.160.60:FF:000145">
    <property type="entry name" value="Zinc finger protein 574"/>
    <property type="match status" value="1"/>
</dbReference>
<keyword evidence="2" id="KW-0479">Metal-binding</keyword>